<comment type="caution">
    <text evidence="2">The sequence shown here is derived from an EMBL/GenBank/DDBJ whole genome shotgun (WGS) entry which is preliminary data.</text>
</comment>
<evidence type="ECO:0000313" key="2">
    <source>
        <dbReference type="EMBL" id="PHP66653.1"/>
    </source>
</evidence>
<organism evidence="2 3">
    <name type="scientific">Zhengella mangrovi</name>
    <dbReference type="NCBI Taxonomy" id="1982044"/>
    <lineage>
        <taxon>Bacteria</taxon>
        <taxon>Pseudomonadati</taxon>
        <taxon>Pseudomonadota</taxon>
        <taxon>Alphaproteobacteria</taxon>
        <taxon>Hyphomicrobiales</taxon>
        <taxon>Notoacmeibacteraceae</taxon>
        <taxon>Zhengella</taxon>
    </lineage>
</organism>
<name>A0A2G1QMA9_9HYPH</name>
<dbReference type="OrthoDB" id="8100388at2"/>
<accession>A0A2G1QMA9</accession>
<keyword evidence="1" id="KW-0732">Signal</keyword>
<protein>
    <recommendedName>
        <fullName evidence="4">Spore coat protein U domain-containing protein</fullName>
    </recommendedName>
</protein>
<evidence type="ECO:0000256" key="1">
    <source>
        <dbReference type="SAM" id="SignalP"/>
    </source>
</evidence>
<dbReference type="Proteomes" id="UP000221168">
    <property type="component" value="Unassembled WGS sequence"/>
</dbReference>
<evidence type="ECO:0008006" key="4">
    <source>
        <dbReference type="Google" id="ProtNLM"/>
    </source>
</evidence>
<feature type="signal peptide" evidence="1">
    <location>
        <begin position="1"/>
        <end position="21"/>
    </location>
</feature>
<evidence type="ECO:0000313" key="3">
    <source>
        <dbReference type="Proteomes" id="UP000221168"/>
    </source>
</evidence>
<sequence>MKNARKTIVAVAALVPAHAFAATGNIPFNGSVTDTCMITVGNPGTIMPNAGYTALSSKESGGVAGTAQILTTGNAYAVTAEAPSSWTSAPTSAAAATFAAEYDLSGANTASNVAGGTGTTLAHGTTDVSVDLTATLPSGTYESGTYAATVVLRCE</sequence>
<dbReference type="RefSeq" id="WP_099306839.1">
    <property type="nucleotide sequence ID" value="NZ_PDVP01000007.1"/>
</dbReference>
<dbReference type="AlphaFoldDB" id="A0A2G1QMA9"/>
<reference evidence="2 3" key="1">
    <citation type="submission" date="2017-10" db="EMBL/GenBank/DDBJ databases">
        <title>Sedimentibacterium mangrovi gen. nov., sp. nov., a novel member of family Phyllobacteriacea isolated from mangrove sediment.</title>
        <authorList>
            <person name="Liao H."/>
            <person name="Tian Y."/>
        </authorList>
    </citation>
    <scope>NUCLEOTIDE SEQUENCE [LARGE SCALE GENOMIC DNA]</scope>
    <source>
        <strain evidence="2 3">X9-2-2</strain>
    </source>
</reference>
<proteinExistence type="predicted"/>
<dbReference type="EMBL" id="PDVP01000007">
    <property type="protein sequence ID" value="PHP66653.1"/>
    <property type="molecule type" value="Genomic_DNA"/>
</dbReference>
<gene>
    <name evidence="2" type="ORF">CSC94_13300</name>
</gene>
<keyword evidence="3" id="KW-1185">Reference proteome</keyword>
<feature type="chain" id="PRO_5013639231" description="Spore coat protein U domain-containing protein" evidence="1">
    <location>
        <begin position="22"/>
        <end position="155"/>
    </location>
</feature>